<gene>
    <name evidence="7" type="ORF">E0L31_31100</name>
    <name evidence="6" type="ORF">NCTC10211_03927</name>
</gene>
<dbReference type="InterPro" id="IPR001129">
    <property type="entry name" value="Membr-assoc_MAPEG"/>
</dbReference>
<evidence type="ECO:0000313" key="6">
    <source>
        <dbReference type="EMBL" id="SUI63808.1"/>
    </source>
</evidence>
<dbReference type="EMBL" id="SPSG01004380">
    <property type="protein sequence ID" value="TFU38084.1"/>
    <property type="molecule type" value="Genomic_DNA"/>
</dbReference>
<dbReference type="GO" id="GO:0016740">
    <property type="term" value="F:transferase activity"/>
    <property type="evidence" value="ECO:0007669"/>
    <property type="project" value="UniProtKB-KW"/>
</dbReference>
<dbReference type="Pfam" id="PF01124">
    <property type="entry name" value="MAPEG"/>
    <property type="match status" value="1"/>
</dbReference>
<evidence type="ECO:0000256" key="5">
    <source>
        <dbReference type="SAM" id="Phobius"/>
    </source>
</evidence>
<keyword evidence="6" id="KW-0808">Transferase</keyword>
<feature type="transmembrane region" description="Helical" evidence="5">
    <location>
        <begin position="6"/>
        <end position="26"/>
    </location>
</feature>
<keyword evidence="4 5" id="KW-0472">Membrane</keyword>
<evidence type="ECO:0000256" key="3">
    <source>
        <dbReference type="ARBA" id="ARBA00022989"/>
    </source>
</evidence>
<reference evidence="6 8" key="1">
    <citation type="submission" date="2018-06" db="EMBL/GenBank/DDBJ databases">
        <authorList>
            <consortium name="Pathogen Informatics"/>
            <person name="Doyle S."/>
        </authorList>
    </citation>
    <scope>NUCLEOTIDE SEQUENCE [LARGE SCALE GENOMIC DNA]</scope>
    <source>
        <strain evidence="6 8">NCTC10211</strain>
    </source>
</reference>
<sequence>MNMPTLVLLAFAGWTLLILFGTVGVYRWSRILTGRATVSEWQANKPQGSDGYQRAIAAHRNCIENLPVYTALVVAIAVFQVESTTLNVLSLVLLGARMAQSLVHIGFEQTENVATWRFAFFFTQIVTMFWMGMEIVRSLP</sequence>
<evidence type="ECO:0000256" key="4">
    <source>
        <dbReference type="ARBA" id="ARBA00023136"/>
    </source>
</evidence>
<keyword evidence="2 5" id="KW-0812">Transmembrane</keyword>
<accession>A0A659IP43</accession>
<protein>
    <submittedName>
        <fullName evidence="7">MAPEG family protein</fullName>
    </submittedName>
</protein>
<evidence type="ECO:0000256" key="2">
    <source>
        <dbReference type="ARBA" id="ARBA00022692"/>
    </source>
</evidence>
<evidence type="ECO:0000313" key="9">
    <source>
        <dbReference type="Proteomes" id="UP000298510"/>
    </source>
</evidence>
<organism evidence="6 8">
    <name type="scientific">Serratia marcescens</name>
    <dbReference type="NCBI Taxonomy" id="615"/>
    <lineage>
        <taxon>Bacteria</taxon>
        <taxon>Pseudomonadati</taxon>
        <taxon>Pseudomonadota</taxon>
        <taxon>Gammaproteobacteria</taxon>
        <taxon>Enterobacterales</taxon>
        <taxon>Yersiniaceae</taxon>
        <taxon>Serratia</taxon>
    </lineage>
</organism>
<feature type="transmembrane region" description="Helical" evidence="5">
    <location>
        <begin position="114"/>
        <end position="133"/>
    </location>
</feature>
<dbReference type="Proteomes" id="UP000254765">
    <property type="component" value="Unassembled WGS sequence"/>
</dbReference>
<accession>A0A349ZIA9</accession>
<name>A0A349ZIA9_SERMA</name>
<dbReference type="SUPFAM" id="SSF161084">
    <property type="entry name" value="MAPEG domain-like"/>
    <property type="match status" value="1"/>
</dbReference>
<evidence type="ECO:0000313" key="7">
    <source>
        <dbReference type="EMBL" id="TFU38084.1"/>
    </source>
</evidence>
<reference evidence="7 9" key="2">
    <citation type="submission" date="2019-03" db="EMBL/GenBank/DDBJ databases">
        <title>Serratia marcescens strain N2 draft genome.</title>
        <authorList>
            <person name="Yassin A."/>
            <person name="El-Kenawy N."/>
            <person name="Youssef N.H."/>
        </authorList>
    </citation>
    <scope>NUCLEOTIDE SEQUENCE [LARGE SCALE GENOMIC DNA]</scope>
    <source>
        <strain evidence="7 9">N2</strain>
    </source>
</reference>
<dbReference type="RefSeq" id="WP_033640320.1">
    <property type="nucleotide sequence ID" value="NZ_AP019009.1"/>
</dbReference>
<dbReference type="AlphaFoldDB" id="A0A349ZIA9"/>
<proteinExistence type="predicted"/>
<keyword evidence="3 5" id="KW-1133">Transmembrane helix</keyword>
<evidence type="ECO:0000256" key="1">
    <source>
        <dbReference type="ARBA" id="ARBA00004370"/>
    </source>
</evidence>
<feature type="transmembrane region" description="Helical" evidence="5">
    <location>
        <begin position="68"/>
        <end position="94"/>
    </location>
</feature>
<dbReference type="GO" id="GO:0016020">
    <property type="term" value="C:membrane"/>
    <property type="evidence" value="ECO:0007669"/>
    <property type="project" value="UniProtKB-SubCell"/>
</dbReference>
<dbReference type="InterPro" id="IPR023352">
    <property type="entry name" value="MAPEG-like_dom_sf"/>
</dbReference>
<comment type="subcellular location">
    <subcellularLocation>
        <location evidence="1">Membrane</location>
    </subcellularLocation>
</comment>
<dbReference type="Gene3D" id="1.20.120.550">
    <property type="entry name" value="Membrane associated eicosanoid/glutathione metabolism-like domain"/>
    <property type="match status" value="1"/>
</dbReference>
<evidence type="ECO:0000313" key="8">
    <source>
        <dbReference type="Proteomes" id="UP000254765"/>
    </source>
</evidence>
<dbReference type="EMBL" id="UGYK01000002">
    <property type="protein sequence ID" value="SUI63808.1"/>
    <property type="molecule type" value="Genomic_DNA"/>
</dbReference>